<keyword evidence="3" id="KW-1185">Reference proteome</keyword>
<feature type="compositionally biased region" description="Polar residues" evidence="1">
    <location>
        <begin position="542"/>
        <end position="552"/>
    </location>
</feature>
<dbReference type="InterPro" id="IPR043502">
    <property type="entry name" value="DNA/RNA_pol_sf"/>
</dbReference>
<sequence length="1138" mass="130919">MRRVAAKFVPKLLNCDQKQHRMNIANEMLDSVHDDPNLFQRVITGDEVWVYGYDVETKAQSSQWKLPHEPRPKKARQVQSNVKGRTVNKEYYLQVMRNLREAIRQKRPDLWKNRNWLLHHNNAPAHTSLLVRDFLAKNNTLMMPQPPYSPDPALSRAVQRTTISKMIKKVEAELDEETPSENTIRMNYKLLEKHMANLQNEDKLIWELMLDDEENDDRLSLMKNIDALHDNSSEKGSLPGTRGCRLPKLELKKFDGSWLEWLGWWAQFSTIHEDSTLSNVDKFQYLVQSVKENTRASGLVKSYPITADNNPKAIAALKDRFGDRVILTEVYVRQLLGLVVNNARRKTIGIEDLYDKLESYLRSLESLGITAEQNAAFLYPLVESSLPEELITVWQRSALSGYNDEGEDTPQPVDGRLGSLLKFLRREVKGEERLAYVRAGFGASSNSRSTRPNATRLHVAEVNKPRERDLMACLFCRGDHWLRNCQKWLAMSIQKRREVLMRQRACFKCFRLGHHGRQCWRDVECNICKKSHNTLLHLGEHLTSNQGPSSTKENIHTKTESNTEKHTHTQKPLLRHTGLTEDSPWGYKTEKPMKENPSVQGNAEKPDMSFAGMHVRTSGANGTFGHGFSAGLNIPVSKVDSQIYGINATKGEEVKDLAHFAIRPLGNQDWELPLQALVVNKMTGLLPSRDLRLPITEKLRDIQLADPQFMKSGKIDIILGADVYGLLLLPEIRRDDKTQLCAQNTKLGWIISGGLSGSDVGNTRVFTTRVQYEDNLETIFKRFREVEEDCFGNSLDLCVRRQMTLERRLALNDQLGRDYYKFMEEYEGLRHMTQLTEIPVGDQVGHCYLPHHAVLGGQPDRRKFRVVFDASAKTKNGFSFNDRHYTGPKLQRDILSIMMNCRRHRIFIMSDIEKMYRQILVRPSDAERQRIIWRRRSEDKLMAYRLNTVTYGTAAAPFLAMRTLLKLVEDEGAKYPRASRAIIKDTYVDDIITSADDLRDGMALRDELIELLRCGGFTLKKWSSNDLTILGNIAKEHCAQKITFEQSKVIRTLGLGWIQSEDCFLYDVQSLEKTSVTTKREMLSFIAKLYDPLGWLAPVLVTGKIMVQRLWITGLHWDDPMDHQRLSWLPFGRCQFHA</sequence>
<dbReference type="EMBL" id="CP092865">
    <property type="protein sequence ID" value="UYV64607.1"/>
    <property type="molecule type" value="Genomic_DNA"/>
</dbReference>
<name>A0ABY6KA54_9ARAC</name>
<evidence type="ECO:0000313" key="2">
    <source>
        <dbReference type="EMBL" id="UYV64607.1"/>
    </source>
</evidence>
<dbReference type="InterPro" id="IPR036397">
    <property type="entry name" value="RNaseH_sf"/>
</dbReference>
<dbReference type="PANTHER" id="PTHR47331:SF1">
    <property type="entry name" value="GAG-LIKE PROTEIN"/>
    <property type="match status" value="1"/>
</dbReference>
<protein>
    <recommendedName>
        <fullName evidence="4">CCHC-type domain-containing protein</fullName>
    </recommendedName>
</protein>
<dbReference type="InterPro" id="IPR008042">
    <property type="entry name" value="Retrotrans_Pao"/>
</dbReference>
<organism evidence="2 3">
    <name type="scientific">Cordylochernes scorpioides</name>
    <dbReference type="NCBI Taxonomy" id="51811"/>
    <lineage>
        <taxon>Eukaryota</taxon>
        <taxon>Metazoa</taxon>
        <taxon>Ecdysozoa</taxon>
        <taxon>Arthropoda</taxon>
        <taxon>Chelicerata</taxon>
        <taxon>Arachnida</taxon>
        <taxon>Pseudoscorpiones</taxon>
        <taxon>Cheliferoidea</taxon>
        <taxon>Chernetidae</taxon>
        <taxon>Cordylochernes</taxon>
    </lineage>
</organism>
<dbReference type="Pfam" id="PF05380">
    <property type="entry name" value="Peptidase_A17"/>
    <property type="match status" value="1"/>
</dbReference>
<proteinExistence type="predicted"/>
<evidence type="ECO:0000256" key="1">
    <source>
        <dbReference type="SAM" id="MobiDB-lite"/>
    </source>
</evidence>
<feature type="region of interest" description="Disordered" evidence="1">
    <location>
        <begin position="541"/>
        <end position="602"/>
    </location>
</feature>
<dbReference type="Pfam" id="PF03564">
    <property type="entry name" value="DUF1759"/>
    <property type="match status" value="1"/>
</dbReference>
<dbReference type="SUPFAM" id="SSF56672">
    <property type="entry name" value="DNA/RNA polymerases"/>
    <property type="match status" value="1"/>
</dbReference>
<reference evidence="2 3" key="1">
    <citation type="submission" date="2022-01" db="EMBL/GenBank/DDBJ databases">
        <title>A chromosomal length assembly of Cordylochernes scorpioides.</title>
        <authorList>
            <person name="Zeh D."/>
            <person name="Zeh J."/>
        </authorList>
    </citation>
    <scope>NUCLEOTIDE SEQUENCE [LARGE SCALE GENOMIC DNA]</scope>
    <source>
        <strain evidence="2">IN4F17</strain>
        <tissue evidence="2">Whole Body</tissue>
    </source>
</reference>
<dbReference type="Gene3D" id="3.30.420.10">
    <property type="entry name" value="Ribonuclease H-like superfamily/Ribonuclease H"/>
    <property type="match status" value="1"/>
</dbReference>
<evidence type="ECO:0008006" key="4">
    <source>
        <dbReference type="Google" id="ProtNLM"/>
    </source>
</evidence>
<gene>
    <name evidence="2" type="ORF">LAZ67_3001299</name>
</gene>
<dbReference type="PANTHER" id="PTHR47331">
    <property type="entry name" value="PHD-TYPE DOMAIN-CONTAINING PROTEIN"/>
    <property type="match status" value="1"/>
</dbReference>
<dbReference type="Proteomes" id="UP001235939">
    <property type="component" value="Chromosome 03"/>
</dbReference>
<evidence type="ECO:0000313" key="3">
    <source>
        <dbReference type="Proteomes" id="UP001235939"/>
    </source>
</evidence>
<feature type="compositionally biased region" description="Basic and acidic residues" evidence="1">
    <location>
        <begin position="553"/>
        <end position="567"/>
    </location>
</feature>
<accession>A0ABY6KA54</accession>
<feature type="region of interest" description="Disordered" evidence="1">
    <location>
        <begin position="62"/>
        <end position="81"/>
    </location>
</feature>
<dbReference type="InterPro" id="IPR005312">
    <property type="entry name" value="DUF1759"/>
</dbReference>